<gene>
    <name evidence="1" type="ORF">OMP38_16790</name>
</gene>
<proteinExistence type="predicted"/>
<evidence type="ECO:0000313" key="1">
    <source>
        <dbReference type="EMBL" id="MDG0792339.1"/>
    </source>
</evidence>
<comment type="caution">
    <text evidence="1">The sequence shown here is derived from an EMBL/GenBank/DDBJ whole genome shotgun (WGS) entry which is preliminary data.</text>
</comment>
<keyword evidence="2" id="KW-1185">Reference proteome</keyword>
<name>A0A9X4KIX7_9BACL</name>
<evidence type="ECO:0000313" key="2">
    <source>
        <dbReference type="Proteomes" id="UP001153387"/>
    </source>
</evidence>
<protein>
    <submittedName>
        <fullName evidence="1">Uncharacterized protein</fullName>
    </submittedName>
</protein>
<dbReference type="Proteomes" id="UP001153387">
    <property type="component" value="Unassembled WGS sequence"/>
</dbReference>
<sequence length="48" mass="5547">MKRPEMMTHEIKCGKYVVVWTIRWNQRCRSSFSIMANAIGAGKTISTK</sequence>
<dbReference type="AlphaFoldDB" id="A0A9X4KIX7"/>
<dbReference type="RefSeq" id="WP_277566147.1">
    <property type="nucleotide sequence ID" value="NZ_JAPDHZ010000003.1"/>
</dbReference>
<dbReference type="EMBL" id="JAPDHZ010000003">
    <property type="protein sequence ID" value="MDG0792339.1"/>
    <property type="molecule type" value="Genomic_DNA"/>
</dbReference>
<accession>A0A9X4KIX7</accession>
<organism evidence="1 2">
    <name type="scientific">Cohnella ginsengisoli</name>
    <dbReference type="NCBI Taxonomy" id="425004"/>
    <lineage>
        <taxon>Bacteria</taxon>
        <taxon>Bacillati</taxon>
        <taxon>Bacillota</taxon>
        <taxon>Bacilli</taxon>
        <taxon>Bacillales</taxon>
        <taxon>Paenibacillaceae</taxon>
        <taxon>Cohnella</taxon>
    </lineage>
</organism>
<reference evidence="1 2" key="1">
    <citation type="submission" date="2022-10" db="EMBL/GenBank/DDBJ databases">
        <title>Comparative genomic analysis of Cohnella hashimotonis sp. nov., isolated from the International Space Station.</title>
        <authorList>
            <person name="Simpson A."/>
            <person name="Venkateswaran K."/>
        </authorList>
    </citation>
    <scope>NUCLEOTIDE SEQUENCE [LARGE SCALE GENOMIC DNA]</scope>
    <source>
        <strain evidence="1 2">DSM 18997</strain>
    </source>
</reference>